<reference evidence="1" key="1">
    <citation type="journal article" date="2015" name="Front. Microbiol.">
        <title>Combining genomic sequencing methods to explore viral diversity and reveal potential virus-host interactions.</title>
        <authorList>
            <person name="Chow C.E."/>
            <person name="Winget D.M."/>
            <person name="White R.A.III."/>
            <person name="Hallam S.J."/>
            <person name="Suttle C.A."/>
        </authorList>
    </citation>
    <scope>NUCLEOTIDE SEQUENCE</scope>
    <source>
        <strain evidence="1">Anoxic3_4</strain>
    </source>
</reference>
<reference evidence="1" key="2">
    <citation type="submission" date="2015-03" db="EMBL/GenBank/DDBJ databases">
        <authorList>
            <person name="Chow C.-E.T."/>
            <person name="Winget D.M."/>
            <person name="White R.A.III."/>
            <person name="Hallam S.J."/>
            <person name="Suttle C.A."/>
        </authorList>
    </citation>
    <scope>NUCLEOTIDE SEQUENCE</scope>
    <source>
        <strain evidence="1">Anoxic3_4</strain>
    </source>
</reference>
<proteinExistence type="predicted"/>
<protein>
    <submittedName>
        <fullName evidence="1">Uncharacterized protein</fullName>
    </submittedName>
</protein>
<name>A0A0F7L3U9_9VIRU</name>
<sequence>MCSFANNVFPLESVGLVFTKYFPFSWYARLIAPCSPAIAWTVCVPNAAFVSVSASAIRPRLHLIVKTPAADEATIPDRLCRFS</sequence>
<evidence type="ECO:0000313" key="1">
    <source>
        <dbReference type="EMBL" id="AKH46167.1"/>
    </source>
</evidence>
<accession>A0A0F7L3U9</accession>
<dbReference type="EMBL" id="KR029579">
    <property type="protein sequence ID" value="AKH46167.1"/>
    <property type="molecule type" value="Genomic_DNA"/>
</dbReference>
<organism evidence="1">
    <name type="scientific">uncultured marine virus</name>
    <dbReference type="NCBI Taxonomy" id="186617"/>
    <lineage>
        <taxon>Viruses</taxon>
        <taxon>environmental samples</taxon>
    </lineage>
</organism>